<organism evidence="1 2">
    <name type="scientific">Scleroderma citrinum Foug A</name>
    <dbReference type="NCBI Taxonomy" id="1036808"/>
    <lineage>
        <taxon>Eukaryota</taxon>
        <taxon>Fungi</taxon>
        <taxon>Dikarya</taxon>
        <taxon>Basidiomycota</taxon>
        <taxon>Agaricomycotina</taxon>
        <taxon>Agaricomycetes</taxon>
        <taxon>Agaricomycetidae</taxon>
        <taxon>Boletales</taxon>
        <taxon>Sclerodermatineae</taxon>
        <taxon>Sclerodermataceae</taxon>
        <taxon>Scleroderma</taxon>
    </lineage>
</organism>
<name>A0A0C2Z7G8_9AGAM</name>
<sequence length="162" mass="18568">MYLDSKAWKSGTTFFPPDDFQLPPALEKFSVDIALYDTHTNEAASIHLPRLHTFHAKSPKPERSYKALQPQTLLMLIIPNPTMNPNTSRSKGSSRNGPLRLYLAAPNVWGLEVMSEDLGAFLEPEDGVYLIDRWEHLERLVIIGGVQKLEDMRRWLVPWLKE</sequence>
<dbReference type="Proteomes" id="UP000053989">
    <property type="component" value="Unassembled WGS sequence"/>
</dbReference>
<accession>A0A0C2Z7G8</accession>
<reference evidence="2" key="2">
    <citation type="submission" date="2015-01" db="EMBL/GenBank/DDBJ databases">
        <title>Evolutionary Origins and Diversification of the Mycorrhizal Mutualists.</title>
        <authorList>
            <consortium name="DOE Joint Genome Institute"/>
            <consortium name="Mycorrhizal Genomics Consortium"/>
            <person name="Kohler A."/>
            <person name="Kuo A."/>
            <person name="Nagy L.G."/>
            <person name="Floudas D."/>
            <person name="Copeland A."/>
            <person name="Barry K.W."/>
            <person name="Cichocki N."/>
            <person name="Veneault-Fourrey C."/>
            <person name="LaButti K."/>
            <person name="Lindquist E.A."/>
            <person name="Lipzen A."/>
            <person name="Lundell T."/>
            <person name="Morin E."/>
            <person name="Murat C."/>
            <person name="Riley R."/>
            <person name="Ohm R."/>
            <person name="Sun H."/>
            <person name="Tunlid A."/>
            <person name="Henrissat B."/>
            <person name="Grigoriev I.V."/>
            <person name="Hibbett D.S."/>
            <person name="Martin F."/>
        </authorList>
    </citation>
    <scope>NUCLEOTIDE SEQUENCE [LARGE SCALE GENOMIC DNA]</scope>
    <source>
        <strain evidence="2">Foug A</strain>
    </source>
</reference>
<protein>
    <submittedName>
        <fullName evidence="1">Uncharacterized protein</fullName>
    </submittedName>
</protein>
<gene>
    <name evidence="1" type="ORF">SCLCIDRAFT_28456</name>
</gene>
<evidence type="ECO:0000313" key="1">
    <source>
        <dbReference type="EMBL" id="KIM57928.1"/>
    </source>
</evidence>
<evidence type="ECO:0000313" key="2">
    <source>
        <dbReference type="Proteomes" id="UP000053989"/>
    </source>
</evidence>
<dbReference type="InParanoid" id="A0A0C2Z7G8"/>
<proteinExistence type="predicted"/>
<dbReference type="EMBL" id="KN822093">
    <property type="protein sequence ID" value="KIM57928.1"/>
    <property type="molecule type" value="Genomic_DNA"/>
</dbReference>
<dbReference type="HOGENOM" id="CLU_1636405_0_0_1"/>
<keyword evidence="2" id="KW-1185">Reference proteome</keyword>
<reference evidence="1 2" key="1">
    <citation type="submission" date="2014-04" db="EMBL/GenBank/DDBJ databases">
        <authorList>
            <consortium name="DOE Joint Genome Institute"/>
            <person name="Kuo A."/>
            <person name="Kohler A."/>
            <person name="Nagy L.G."/>
            <person name="Floudas D."/>
            <person name="Copeland A."/>
            <person name="Barry K.W."/>
            <person name="Cichocki N."/>
            <person name="Veneault-Fourrey C."/>
            <person name="LaButti K."/>
            <person name="Lindquist E.A."/>
            <person name="Lipzen A."/>
            <person name="Lundell T."/>
            <person name="Morin E."/>
            <person name="Murat C."/>
            <person name="Sun H."/>
            <person name="Tunlid A."/>
            <person name="Henrissat B."/>
            <person name="Grigoriev I.V."/>
            <person name="Hibbett D.S."/>
            <person name="Martin F."/>
            <person name="Nordberg H.P."/>
            <person name="Cantor M.N."/>
            <person name="Hua S.X."/>
        </authorList>
    </citation>
    <scope>NUCLEOTIDE SEQUENCE [LARGE SCALE GENOMIC DNA]</scope>
    <source>
        <strain evidence="1 2">Foug A</strain>
    </source>
</reference>
<dbReference type="AlphaFoldDB" id="A0A0C2Z7G8"/>